<keyword evidence="1" id="KW-0732">Signal</keyword>
<reference evidence="3" key="1">
    <citation type="journal article" date="1997" name="Insect Biochem. Mol. Biol.">
        <title>Complete nucleotide sequence of the fusolin gene of an entomopoxvirus in the cupreous chafer, Anomala cuprea Hope (Coleoptera: Scarabaeidae).</title>
        <authorList>
            <person name="Mitsuhashi W."/>
            <person name="Saito H."/>
            <person name="Sato M."/>
        </authorList>
    </citation>
    <scope>NUCLEOTIDE SEQUENCE</scope>
</reference>
<dbReference type="PANTHER" id="PTHR34823">
    <property type="entry name" value="GLCNAC-BINDING PROTEIN A"/>
    <property type="match status" value="1"/>
</dbReference>
<reference evidence="4 5" key="2">
    <citation type="journal article" date="2014" name="Virology">
        <title>The complete genome sequence of the Alphaentomopoxvirus Anomala cuprea entomopoxvirus, including its terminal hairpin loop sequences, suggests a potentially unique mode of apoptosis inhibition and mode of DNA replication.</title>
        <authorList>
            <person name="Mitsuhashi W."/>
            <person name="Miyamoto K."/>
            <person name="Wada S."/>
        </authorList>
    </citation>
    <scope>NUCLEOTIDE SEQUENCE [LARGE SCALE GENOMIC DNA]</scope>
    <source>
        <strain evidence="4">CV6M</strain>
    </source>
</reference>
<dbReference type="OrthoDB" id="8547at10239"/>
<dbReference type="CDD" id="cd21178">
    <property type="entry name" value="Fusolin-like"/>
    <property type="match status" value="1"/>
</dbReference>
<dbReference type="Proteomes" id="UP000174145">
    <property type="component" value="Segment"/>
</dbReference>
<proteinExistence type="evidence at protein level"/>
<dbReference type="EMBL" id="AB000780">
    <property type="protein sequence ID" value="BAA25629.1"/>
    <property type="molecule type" value="Genomic_DNA"/>
</dbReference>
<feature type="disulfide bond" evidence="6">
    <location>
        <begin position="109"/>
        <end position="244"/>
    </location>
</feature>
<dbReference type="Pfam" id="PF03067">
    <property type="entry name" value="LPMO_10"/>
    <property type="match status" value="1"/>
</dbReference>
<dbReference type="RefSeq" id="YP_009001507.1">
    <property type="nucleotide sequence ID" value="NC_023426.1"/>
</dbReference>
<keyword evidence="5" id="KW-1185">Reference proteome</keyword>
<evidence type="ECO:0000313" key="4">
    <source>
        <dbReference type="EMBL" id="BAO49394.1"/>
    </source>
</evidence>
<reference evidence="6" key="3">
    <citation type="journal article" date="2015" name="Proc. Natl. Acad. Sci. U.S.A.">
        <title>Structural basis for the enhancement of virulence by viral spindles and their in vivo crystallization.</title>
        <authorList>
            <person name="Chiu E."/>
            <person name="Hijnen M."/>
            <person name="Bunker R.D."/>
            <person name="Boudes M."/>
            <person name="Rajendran C."/>
            <person name="Aizel K."/>
            <person name="Olieric V."/>
            <person name="Schulze-Briese C."/>
            <person name="Mitsuhashi W."/>
            <person name="Young V."/>
            <person name="Ward V.K."/>
            <person name="Bergoin M."/>
            <person name="Metcalf P."/>
            <person name="Coulibaly F."/>
        </authorList>
    </citation>
    <scope>X-RAY CRYSTALLOGRAPHY (1.90 ANGSTROMS) OF 17-373</scope>
    <scope>DISULFIDE BONDS</scope>
</reference>
<dbReference type="PDBsum" id="4YN1"/>
<feature type="disulfide bond" evidence="6">
    <location>
        <begin position="155"/>
        <end position="205"/>
    </location>
</feature>
<dbReference type="PANTHER" id="PTHR34823:SF1">
    <property type="entry name" value="CHITIN-BINDING TYPE-4 DOMAIN-CONTAINING PROTEIN"/>
    <property type="match status" value="1"/>
</dbReference>
<evidence type="ECO:0000256" key="1">
    <source>
        <dbReference type="ARBA" id="ARBA00022729"/>
    </source>
</evidence>
<accession>O70709</accession>
<keyword evidence="6" id="KW-0002">3D-structure</keyword>
<dbReference type="KEGG" id="vg:18263463"/>
<dbReference type="Gene3D" id="2.70.50.50">
    <property type="entry name" value="chitin-binding protein cbp21"/>
    <property type="match status" value="1"/>
</dbReference>
<feature type="domain" description="Chitin-binding type-4" evidence="2">
    <location>
        <begin position="17"/>
        <end position="246"/>
    </location>
</feature>
<evidence type="ECO:0000313" key="3">
    <source>
        <dbReference type="EMBL" id="BAA25629.1"/>
    </source>
</evidence>
<name>O70709_9POXV</name>
<evidence type="ECO:0000313" key="5">
    <source>
        <dbReference type="Proteomes" id="UP000174145"/>
    </source>
</evidence>
<dbReference type="EMBL" id="AP013055">
    <property type="protein sequence ID" value="BAO49394.1"/>
    <property type="molecule type" value="Genomic_DNA"/>
</dbReference>
<feature type="disulfide bond" evidence="6">
    <location>
        <begin position="30"/>
        <end position="50"/>
    </location>
</feature>
<dbReference type="InterPro" id="IPR051024">
    <property type="entry name" value="GlcNAc_Chitin_IntDeg"/>
</dbReference>
<dbReference type="SUPFAM" id="SSF81296">
    <property type="entry name" value="E set domains"/>
    <property type="match status" value="1"/>
</dbReference>
<dbReference type="InterPro" id="IPR004302">
    <property type="entry name" value="Cellulose/chitin-bd_N"/>
</dbReference>
<organism evidence="3">
    <name type="scientific">Alphaentomopoxvirus acuprea</name>
    <dbReference type="NCBI Taxonomy" id="62099"/>
    <lineage>
        <taxon>Viruses</taxon>
        <taxon>Varidnaviria</taxon>
        <taxon>Bamfordvirae</taxon>
        <taxon>Nucleocytoviricota</taxon>
        <taxon>Pokkesviricetes</taxon>
        <taxon>Chitovirales</taxon>
        <taxon>Poxviridae</taxon>
        <taxon>Entomopoxvirinae</taxon>
        <taxon>Alphaentomopoxvirus</taxon>
    </lineage>
</organism>
<evidence type="ECO:0000259" key="2">
    <source>
        <dbReference type="Pfam" id="PF03067"/>
    </source>
</evidence>
<protein>
    <submittedName>
        <fullName evidence="3">Fusolin</fullName>
    </submittedName>
</protein>
<sequence length="373" mass="43267">MLKLYILLILLGYVYGHGYVTFPIARQRRCNVQGGFWWPPEGTNIPDPMCRAAYQYVFNKVLSEGGSTSQAASAAQYMFQQDNEYAALAGPNFRDICWIKEQVVPDYLCAAGADTWRIRPFGDKTGMDIVGSWPPTVIPLENNFVNTIPIELEFCPTAIHEPSYFEVYVTTPEFNVYRDKVTWPLLELVFNSTVPLVNRRADSLCTANARVYRMIVPVPYRQTQFVIYVRWQRIDPVGEGFYNCVDAVFANRPGPDPEDMIPPPPAEEDCDYTDSQGNRYCPFSTFSNSYYSNREHYNHKHDYNRYSNYYDHNTYTYNYGKYNKNKYSDTTYNNRAWEIAYAGYTEDHTGLNRQTECDGISRFCVSTVRNRVY</sequence>
<dbReference type="SMR" id="O70709"/>
<dbReference type="InterPro" id="IPR014756">
    <property type="entry name" value="Ig_E-set"/>
</dbReference>
<evidence type="ECO:0007829" key="6">
    <source>
        <dbReference type="PDB" id="4YN1"/>
    </source>
</evidence>
<dbReference type="PDB" id="4YN1">
    <property type="method" value="X-ray"/>
    <property type="resolution" value="1.90 A"/>
    <property type="chains" value="A=17-373"/>
</dbReference>
<dbReference type="GeneID" id="18263463"/>